<accession>A0A4R9JQW5</accession>
<comment type="caution">
    <text evidence="1">The sequence shown here is derived from an EMBL/GenBank/DDBJ whole genome shotgun (WGS) entry which is preliminary data.</text>
</comment>
<dbReference type="OrthoDB" id="328893at2"/>
<evidence type="ECO:0000313" key="1">
    <source>
        <dbReference type="EMBL" id="TGL54524.1"/>
    </source>
</evidence>
<protein>
    <submittedName>
        <fullName evidence="1">Uncharacterized protein</fullName>
    </submittedName>
</protein>
<sequence>MRFKFYGFLMVCFFWGCSSVDFIPEPDFRPNDHRYKLQTWEEVEILRERPKKLFKIVGEIIIRNTEDLTWEDYEPRLKKDMFRRKIDGVWMTEKNQSLVDNVSVQTMDQKGRTTNSYVQKSNLPYWKGYAFRYK</sequence>
<evidence type="ECO:0000313" key="2">
    <source>
        <dbReference type="Proteomes" id="UP000297609"/>
    </source>
</evidence>
<organism evidence="1 2">
    <name type="scientific">Leptospira kemamanensis</name>
    <dbReference type="NCBI Taxonomy" id="2484942"/>
    <lineage>
        <taxon>Bacteria</taxon>
        <taxon>Pseudomonadati</taxon>
        <taxon>Spirochaetota</taxon>
        <taxon>Spirochaetia</taxon>
        <taxon>Leptospirales</taxon>
        <taxon>Leptospiraceae</taxon>
        <taxon>Leptospira</taxon>
    </lineage>
</organism>
<dbReference type="EMBL" id="RQGG01000015">
    <property type="protein sequence ID" value="TGL54524.1"/>
    <property type="molecule type" value="Genomic_DNA"/>
</dbReference>
<name>A0A4R9JQW5_9LEPT</name>
<gene>
    <name evidence="1" type="ORF">EHQ59_06585</name>
</gene>
<dbReference type="Proteomes" id="UP000297609">
    <property type="component" value="Unassembled WGS sequence"/>
</dbReference>
<reference evidence="1" key="1">
    <citation type="journal article" date="2019" name="PLoS Negl. Trop. Dis.">
        <title>Revisiting the worldwide diversity of Leptospira species in the environment.</title>
        <authorList>
            <person name="Vincent A.T."/>
            <person name="Schiettekatte O."/>
            <person name="Bourhy P."/>
            <person name="Veyrier F.J."/>
            <person name="Picardeau M."/>
        </authorList>
    </citation>
    <scope>NUCLEOTIDE SEQUENCE [LARGE SCALE GENOMIC DNA]</scope>
    <source>
        <strain evidence="1">201702454</strain>
    </source>
</reference>
<dbReference type="RefSeq" id="WP_135618541.1">
    <property type="nucleotide sequence ID" value="NZ_RQGG01000015.1"/>
</dbReference>
<keyword evidence="2" id="KW-1185">Reference proteome</keyword>
<dbReference type="AlphaFoldDB" id="A0A4R9JQW5"/>
<proteinExistence type="predicted"/>